<keyword evidence="3" id="KW-1185">Reference proteome</keyword>
<sequence>MVSGAKELSNAERRRYPRVTLPVYYRPARLRAEYSAKPLLNIGLGGLRVYSDEPLHMGERLEIELFFADNTTLTCTVKVVWIKPLNETEMAHYDVGLEFIDIEAHDLRKLARVLNSE</sequence>
<proteinExistence type="predicted"/>
<dbReference type="Pfam" id="PF07238">
    <property type="entry name" value="PilZ"/>
    <property type="match status" value="1"/>
</dbReference>
<accession>A0A251X4R7</accession>
<reference evidence="2 3" key="1">
    <citation type="submission" date="2016-12" db="EMBL/GenBank/DDBJ databases">
        <title>Thioflexothrix psekupsii D3 genome sequencing and assembly.</title>
        <authorList>
            <person name="Fomenkov A."/>
            <person name="Vincze T."/>
            <person name="Grabovich M."/>
            <person name="Anton B.P."/>
            <person name="Dubinina G."/>
            <person name="Orlova M."/>
            <person name="Belousova E."/>
            <person name="Roberts R.J."/>
        </authorList>
    </citation>
    <scope>NUCLEOTIDE SEQUENCE [LARGE SCALE GENOMIC DNA]</scope>
    <source>
        <strain evidence="2">D3</strain>
    </source>
</reference>
<evidence type="ECO:0000313" key="3">
    <source>
        <dbReference type="Proteomes" id="UP000194798"/>
    </source>
</evidence>
<feature type="domain" description="PilZ" evidence="1">
    <location>
        <begin position="12"/>
        <end position="114"/>
    </location>
</feature>
<dbReference type="EMBL" id="MSLT01000023">
    <property type="protein sequence ID" value="OUD12494.1"/>
    <property type="molecule type" value="Genomic_DNA"/>
</dbReference>
<dbReference type="InterPro" id="IPR009875">
    <property type="entry name" value="PilZ_domain"/>
</dbReference>
<dbReference type="AlphaFoldDB" id="A0A251X4R7"/>
<dbReference type="GO" id="GO:0035438">
    <property type="term" value="F:cyclic-di-GMP binding"/>
    <property type="evidence" value="ECO:0007669"/>
    <property type="project" value="InterPro"/>
</dbReference>
<protein>
    <recommendedName>
        <fullName evidence="1">PilZ domain-containing protein</fullName>
    </recommendedName>
</protein>
<comment type="caution">
    <text evidence="2">The sequence shown here is derived from an EMBL/GenBank/DDBJ whole genome shotgun (WGS) entry which is preliminary data.</text>
</comment>
<organism evidence="2 3">
    <name type="scientific">Thioflexithrix psekupsensis</name>
    <dbReference type="NCBI Taxonomy" id="1570016"/>
    <lineage>
        <taxon>Bacteria</taxon>
        <taxon>Pseudomonadati</taxon>
        <taxon>Pseudomonadota</taxon>
        <taxon>Gammaproteobacteria</taxon>
        <taxon>Thiotrichales</taxon>
        <taxon>Thioflexithrix</taxon>
    </lineage>
</organism>
<gene>
    <name evidence="2" type="ORF">TPSD3_15460</name>
</gene>
<evidence type="ECO:0000313" key="2">
    <source>
        <dbReference type="EMBL" id="OUD12494.1"/>
    </source>
</evidence>
<dbReference type="OrthoDB" id="5382603at2"/>
<name>A0A251X4R7_9GAMM</name>
<evidence type="ECO:0000259" key="1">
    <source>
        <dbReference type="Pfam" id="PF07238"/>
    </source>
</evidence>
<dbReference type="Gene3D" id="2.40.10.220">
    <property type="entry name" value="predicted glycosyltransferase like domains"/>
    <property type="match status" value="1"/>
</dbReference>
<dbReference type="SUPFAM" id="SSF141371">
    <property type="entry name" value="PilZ domain-like"/>
    <property type="match status" value="1"/>
</dbReference>
<dbReference type="Proteomes" id="UP000194798">
    <property type="component" value="Unassembled WGS sequence"/>
</dbReference>